<evidence type="ECO:0000313" key="1">
    <source>
        <dbReference type="EMBL" id="PWN40378.1"/>
    </source>
</evidence>
<keyword evidence="2" id="KW-1185">Reference proteome</keyword>
<dbReference type="GeneID" id="37036445"/>
<dbReference type="AlphaFoldDB" id="A0A316VTK7"/>
<evidence type="ECO:0000313" key="2">
    <source>
        <dbReference type="Proteomes" id="UP000245783"/>
    </source>
</evidence>
<proteinExistence type="predicted"/>
<dbReference type="Proteomes" id="UP000245783">
    <property type="component" value="Unassembled WGS sequence"/>
</dbReference>
<name>A0A316VTK7_9BASI</name>
<dbReference type="EMBL" id="KZ819419">
    <property type="protein sequence ID" value="PWN40378.1"/>
    <property type="molecule type" value="Genomic_DNA"/>
</dbReference>
<reference evidence="1 2" key="1">
    <citation type="journal article" date="2018" name="Mol. Biol. Evol.">
        <title>Broad Genomic Sampling Reveals a Smut Pathogenic Ancestry of the Fungal Clade Ustilaginomycotina.</title>
        <authorList>
            <person name="Kijpornyongpan T."/>
            <person name="Mondo S.J."/>
            <person name="Barry K."/>
            <person name="Sandor L."/>
            <person name="Lee J."/>
            <person name="Lipzen A."/>
            <person name="Pangilinan J."/>
            <person name="LaButti K."/>
            <person name="Hainaut M."/>
            <person name="Henrissat B."/>
            <person name="Grigoriev I.V."/>
            <person name="Spatafora J.W."/>
            <person name="Aime M.C."/>
        </authorList>
    </citation>
    <scope>NUCLEOTIDE SEQUENCE [LARGE SCALE GENOMIC DNA]</scope>
    <source>
        <strain evidence="1 2">MCA 4658</strain>
    </source>
</reference>
<protein>
    <submittedName>
        <fullName evidence="1">Uncharacterized protein</fullName>
    </submittedName>
</protein>
<gene>
    <name evidence="1" type="ORF">IE81DRAFT_325606</name>
</gene>
<sequence length="89" mass="9847">MPRPAPAVAVPRPDAAVQIPATVPAVELPRLVPATAVPRPMHALAGPRQTTWSKFGTFLGRLKRLRLRKRAIIDVTRAERLQPLSWQGR</sequence>
<accession>A0A316VTK7</accession>
<dbReference type="InParanoid" id="A0A316VTK7"/>
<organism evidence="1 2">
    <name type="scientific">Ceraceosorus guamensis</name>
    <dbReference type="NCBI Taxonomy" id="1522189"/>
    <lineage>
        <taxon>Eukaryota</taxon>
        <taxon>Fungi</taxon>
        <taxon>Dikarya</taxon>
        <taxon>Basidiomycota</taxon>
        <taxon>Ustilaginomycotina</taxon>
        <taxon>Exobasidiomycetes</taxon>
        <taxon>Ceraceosorales</taxon>
        <taxon>Ceraceosoraceae</taxon>
        <taxon>Ceraceosorus</taxon>
    </lineage>
</organism>
<dbReference type="RefSeq" id="XP_025367538.1">
    <property type="nucleotide sequence ID" value="XM_025514575.1"/>
</dbReference>